<feature type="transmembrane region" description="Helical" evidence="2">
    <location>
        <begin position="18"/>
        <end position="36"/>
    </location>
</feature>
<dbReference type="Proteomes" id="UP000824093">
    <property type="component" value="Unassembled WGS sequence"/>
</dbReference>
<evidence type="ECO:0000256" key="1">
    <source>
        <dbReference type="SAM" id="Coils"/>
    </source>
</evidence>
<feature type="transmembrane region" description="Helical" evidence="2">
    <location>
        <begin position="317"/>
        <end position="336"/>
    </location>
</feature>
<reference evidence="3" key="2">
    <citation type="journal article" date="2021" name="PeerJ">
        <title>Extensive microbial diversity within the chicken gut microbiome revealed by metagenomics and culture.</title>
        <authorList>
            <person name="Gilroy R."/>
            <person name="Ravi A."/>
            <person name="Getino M."/>
            <person name="Pursley I."/>
            <person name="Horton D.L."/>
            <person name="Alikhan N.F."/>
            <person name="Baker D."/>
            <person name="Gharbi K."/>
            <person name="Hall N."/>
            <person name="Watson M."/>
            <person name="Adriaenssens E.M."/>
            <person name="Foster-Nyarko E."/>
            <person name="Jarju S."/>
            <person name="Secka A."/>
            <person name="Antonio M."/>
            <person name="Oren A."/>
            <person name="Chaudhuri R.R."/>
            <person name="La Ragione R."/>
            <person name="Hildebrand F."/>
            <person name="Pallen M.J."/>
        </authorList>
    </citation>
    <scope>NUCLEOTIDE SEQUENCE</scope>
    <source>
        <strain evidence="3">CHK195-15760</strain>
    </source>
</reference>
<feature type="transmembrane region" description="Helical" evidence="2">
    <location>
        <begin position="278"/>
        <end position="296"/>
    </location>
</feature>
<organism evidence="3 4">
    <name type="scientific">Candidatus Merdicola faecigallinarum</name>
    <dbReference type="NCBI Taxonomy" id="2840862"/>
    <lineage>
        <taxon>Bacteria</taxon>
        <taxon>Bacillati</taxon>
        <taxon>Bacillota</taxon>
        <taxon>Clostridia</taxon>
        <taxon>Candidatus Merdicola</taxon>
    </lineage>
</organism>
<feature type="transmembrane region" description="Helical" evidence="2">
    <location>
        <begin position="459"/>
        <end position="480"/>
    </location>
</feature>
<dbReference type="Pfam" id="PF12679">
    <property type="entry name" value="ABC2_membrane_2"/>
    <property type="match status" value="1"/>
</dbReference>
<accession>A0A9D1M163</accession>
<feature type="coiled-coil region" evidence="1">
    <location>
        <begin position="111"/>
        <end position="195"/>
    </location>
</feature>
<dbReference type="PANTHER" id="PTHR37305">
    <property type="entry name" value="INTEGRAL MEMBRANE PROTEIN-RELATED"/>
    <property type="match status" value="1"/>
</dbReference>
<protein>
    <submittedName>
        <fullName evidence="3">ABC transporter permease subunit</fullName>
    </submittedName>
</protein>
<dbReference type="GO" id="GO:0005886">
    <property type="term" value="C:plasma membrane"/>
    <property type="evidence" value="ECO:0007669"/>
    <property type="project" value="UniProtKB-SubCell"/>
</dbReference>
<dbReference type="GO" id="GO:0140359">
    <property type="term" value="F:ABC-type transporter activity"/>
    <property type="evidence" value="ECO:0007669"/>
    <property type="project" value="InterPro"/>
</dbReference>
<keyword evidence="1" id="KW-0175">Coiled coil</keyword>
<keyword evidence="2" id="KW-1133">Transmembrane helix</keyword>
<gene>
    <name evidence="3" type="ORF">IAB70_05055</name>
</gene>
<keyword evidence="2" id="KW-0472">Membrane</keyword>
<dbReference type="PANTHER" id="PTHR37305:SF1">
    <property type="entry name" value="MEMBRANE PROTEIN"/>
    <property type="match status" value="1"/>
</dbReference>
<evidence type="ECO:0000313" key="3">
    <source>
        <dbReference type="EMBL" id="HIU51970.1"/>
    </source>
</evidence>
<dbReference type="AlphaFoldDB" id="A0A9D1M163"/>
<keyword evidence="2" id="KW-0812">Transmembrane</keyword>
<feature type="transmembrane region" description="Helical" evidence="2">
    <location>
        <begin position="405"/>
        <end position="424"/>
    </location>
</feature>
<dbReference type="EMBL" id="DVNH01000038">
    <property type="protein sequence ID" value="HIU51970.1"/>
    <property type="molecule type" value="Genomic_DNA"/>
</dbReference>
<sequence>MNNLIKNEFIKIFKKKSLWITGILIIVIIIASNLITKFSNNSSSENYYSDYYKQYIDEEVAKLNPNTASDNAAYIELKTIQDVITLSNKYKSDDWQQEVIETYLQTAIKEKNTYQYGLEKEEEKLKEAQSKYDEMVQKLDRGEWKYFVEEDLKNVEAQLDLAKQSKENTVDKMALSQIERQIKTLEIQKQTLNWRLEKNIEFGYGDNYFNQAIKSYLNSATSCLDYESNLENLTYEEKQQYQNELRRANLYRYDIENNTKTQESQSARGILMQVFNNYEIFIILIIVMVAGVMISEEFNKGTIKLLLVRPYSRNKMLLSKLITSILMIFIATLFVIGVQSIVGGFVFGFDSMTLPIIEYSFETNQIITMNMVAYLGIMFLCKLPIYILITTLAFALSTLTTNSPLAIAVPLLGYMGSNMINMLGQELKLKWITLFVTPNWDLSQYLFGGLPMFENMNLWFSILVCAIYFIIMLIPTFLVFRKRNIKNV</sequence>
<evidence type="ECO:0000256" key="2">
    <source>
        <dbReference type="SAM" id="Phobius"/>
    </source>
</evidence>
<proteinExistence type="predicted"/>
<comment type="caution">
    <text evidence="3">The sequence shown here is derived from an EMBL/GenBank/DDBJ whole genome shotgun (WGS) entry which is preliminary data.</text>
</comment>
<evidence type="ECO:0000313" key="4">
    <source>
        <dbReference type="Proteomes" id="UP000824093"/>
    </source>
</evidence>
<reference evidence="3" key="1">
    <citation type="submission" date="2020-10" db="EMBL/GenBank/DDBJ databases">
        <authorList>
            <person name="Gilroy R."/>
        </authorList>
    </citation>
    <scope>NUCLEOTIDE SEQUENCE</scope>
    <source>
        <strain evidence="3">CHK195-15760</strain>
    </source>
</reference>
<feature type="transmembrane region" description="Helical" evidence="2">
    <location>
        <begin position="373"/>
        <end position="399"/>
    </location>
</feature>
<name>A0A9D1M163_9FIRM</name>